<evidence type="ECO:0000313" key="2">
    <source>
        <dbReference type="Proteomes" id="UP000268844"/>
    </source>
</evidence>
<dbReference type="Proteomes" id="UP000268844">
    <property type="component" value="Unassembled WGS sequence"/>
</dbReference>
<dbReference type="OrthoDB" id="7833521at2"/>
<evidence type="ECO:0000313" key="1">
    <source>
        <dbReference type="EMBL" id="VDS03894.1"/>
    </source>
</evidence>
<sequence length="222" mass="25051">MSVLDIPLRKVLQLFYASSKLRQSILKTDIRLDDKKAAGGSRSQGGDFYAPFWSDVKKHISGDGDLGAMTAERLLSNGSYKRLYPQLRDGVLELLSAKLRWSNEPVEITPKSVNGILRIESLGATIRVKDAIHARVRGEYNRIVYPYFSEEPALSDEGGRLGLWAMQQALPALDAEDMRIIDPFRKAFFSPQITPLQGNEGALFLDRYNSLIAEWERLRGHR</sequence>
<name>A0A447I8Z8_9HYPH</name>
<dbReference type="AlphaFoldDB" id="A0A447I8Z8"/>
<proteinExistence type="predicted"/>
<protein>
    <submittedName>
        <fullName evidence="1">Uncharacterized protein</fullName>
    </submittedName>
</protein>
<dbReference type="RefSeq" id="WP_126149489.1">
    <property type="nucleotide sequence ID" value="NZ_JBHTMH010000001.1"/>
</dbReference>
<dbReference type="EMBL" id="UZWD01000017">
    <property type="protein sequence ID" value="VDS03894.1"/>
    <property type="molecule type" value="Genomic_DNA"/>
</dbReference>
<gene>
    <name evidence="1" type="ORF">DEVEQU_01023</name>
</gene>
<organism evidence="1 2">
    <name type="scientific">Devosia equisanguinis</name>
    <dbReference type="NCBI Taxonomy" id="2490941"/>
    <lineage>
        <taxon>Bacteria</taxon>
        <taxon>Pseudomonadati</taxon>
        <taxon>Pseudomonadota</taxon>
        <taxon>Alphaproteobacteria</taxon>
        <taxon>Hyphomicrobiales</taxon>
        <taxon>Devosiaceae</taxon>
        <taxon>Devosia</taxon>
    </lineage>
</organism>
<accession>A0A447I8Z8</accession>
<reference evidence="1 2" key="1">
    <citation type="submission" date="2018-12" db="EMBL/GenBank/DDBJ databases">
        <authorList>
            <person name="Criscuolo A."/>
        </authorList>
    </citation>
    <scope>NUCLEOTIDE SEQUENCE [LARGE SCALE GENOMIC DNA]</scope>
    <source>
        <strain evidence="1">ACIP1116281</strain>
    </source>
</reference>
<keyword evidence="2" id="KW-1185">Reference proteome</keyword>